<organism evidence="2 3">
    <name type="scientific">Oikopleura dioica</name>
    <name type="common">Tunicate</name>
    <dbReference type="NCBI Taxonomy" id="34765"/>
    <lineage>
        <taxon>Eukaryota</taxon>
        <taxon>Metazoa</taxon>
        <taxon>Chordata</taxon>
        <taxon>Tunicata</taxon>
        <taxon>Appendicularia</taxon>
        <taxon>Copelata</taxon>
        <taxon>Oikopleuridae</taxon>
        <taxon>Oikopleura</taxon>
    </lineage>
</organism>
<evidence type="ECO:0000313" key="2">
    <source>
        <dbReference type="EMBL" id="CAG5101527.1"/>
    </source>
</evidence>
<keyword evidence="3" id="KW-1185">Reference proteome</keyword>
<feature type="region of interest" description="Disordered" evidence="1">
    <location>
        <begin position="131"/>
        <end position="172"/>
    </location>
</feature>
<accession>A0ABN7SIE8</accession>
<dbReference type="Proteomes" id="UP001158576">
    <property type="component" value="Chromosome YSR"/>
</dbReference>
<dbReference type="EMBL" id="OU015570">
    <property type="protein sequence ID" value="CAG5101527.1"/>
    <property type="molecule type" value="Genomic_DNA"/>
</dbReference>
<reference evidence="2 3" key="1">
    <citation type="submission" date="2021-04" db="EMBL/GenBank/DDBJ databases">
        <authorList>
            <person name="Bliznina A."/>
        </authorList>
    </citation>
    <scope>NUCLEOTIDE SEQUENCE [LARGE SCALE GENOMIC DNA]</scope>
</reference>
<gene>
    <name evidence="2" type="ORF">OKIOD_LOCUS8735</name>
</gene>
<evidence type="ECO:0000313" key="3">
    <source>
        <dbReference type="Proteomes" id="UP001158576"/>
    </source>
</evidence>
<evidence type="ECO:0000256" key="1">
    <source>
        <dbReference type="SAM" id="MobiDB-lite"/>
    </source>
</evidence>
<feature type="compositionally biased region" description="Basic and acidic residues" evidence="1">
    <location>
        <begin position="157"/>
        <end position="166"/>
    </location>
</feature>
<sequence length="172" mass="19522">MAETYFKIVLDLNRTELVKIYDLLDGRVFPTPIPMSDKASVVANILYLDDSILGRGKKYFFKKDKDGFVGYLPEFATDHPNVADSIEQKYAKRRHRLDLDRIKTSKAAKDINSLIANLPITDSDIEDELDLSDDDSVNEAEATVIPNAQNTGNRPNIKKEKKEPKPRVQNLQ</sequence>
<name>A0ABN7SIE8_OIKDI</name>
<proteinExistence type="predicted"/>
<protein>
    <submittedName>
        <fullName evidence="2">Oidioi.mRNA.OKI2018_I69.YSR.g17177.t1.cds</fullName>
    </submittedName>
</protein>